<dbReference type="Gene3D" id="3.30.2120.10">
    <property type="entry name" value="Bacillus phage protein-like"/>
    <property type="match status" value="1"/>
</dbReference>
<dbReference type="RefSeq" id="WP_079408869.1">
    <property type="nucleotide sequence ID" value="NZ_MBTG01000001.1"/>
</dbReference>
<dbReference type="OrthoDB" id="2661128at2"/>
<protein>
    <recommendedName>
        <fullName evidence="3">Phage ABA sandwich domain-containing protein</fullName>
    </recommendedName>
</protein>
<dbReference type="STRING" id="1469647.BC351_01100"/>
<comment type="caution">
    <text evidence="1">The sequence shown here is derived from an EMBL/GenBank/DDBJ whole genome shotgun (WGS) entry which is preliminary data.</text>
</comment>
<evidence type="ECO:0000313" key="1">
    <source>
        <dbReference type="EMBL" id="OPH61868.1"/>
    </source>
</evidence>
<dbReference type="EMBL" id="MBTG01000001">
    <property type="protein sequence ID" value="OPH61868.1"/>
    <property type="molecule type" value="Genomic_DNA"/>
</dbReference>
<sequence>MDLDYILDLKAGKELDSLIYKKYYDEDLYIREVHTCPDCGWETKDLETSSRCQACWANGDRVTMDELKEVYDFRPSTNISIAWNIAKKEGIAVIPQSRENGGFDWYACDIEAVKYRGNEIAISIFNDSGISCETAEEAICKCVLLADLSQ</sequence>
<name>A0A1V4HSV0_9BACL</name>
<proteinExistence type="predicted"/>
<dbReference type="InterPro" id="IPR028985">
    <property type="entry name" value="Bacillus_phage_prot-like"/>
</dbReference>
<organism evidence="1 2">
    <name type="scientific">Paenibacillus ferrarius</name>
    <dbReference type="NCBI Taxonomy" id="1469647"/>
    <lineage>
        <taxon>Bacteria</taxon>
        <taxon>Bacillati</taxon>
        <taxon>Bacillota</taxon>
        <taxon>Bacilli</taxon>
        <taxon>Bacillales</taxon>
        <taxon>Paenibacillaceae</taxon>
        <taxon>Paenibacillus</taxon>
    </lineage>
</organism>
<evidence type="ECO:0008006" key="3">
    <source>
        <dbReference type="Google" id="ProtNLM"/>
    </source>
</evidence>
<reference evidence="2" key="1">
    <citation type="submission" date="2016-07" db="EMBL/GenBank/DDBJ databases">
        <authorList>
            <person name="Florea S."/>
            <person name="Webb J.S."/>
            <person name="Jaromczyk J."/>
            <person name="Schardl C.L."/>
        </authorList>
    </citation>
    <scope>NUCLEOTIDE SEQUENCE [LARGE SCALE GENOMIC DNA]</scope>
    <source>
        <strain evidence="2">CY1</strain>
    </source>
</reference>
<evidence type="ECO:0000313" key="2">
    <source>
        <dbReference type="Proteomes" id="UP000190626"/>
    </source>
</evidence>
<gene>
    <name evidence="1" type="ORF">BC351_01100</name>
</gene>
<dbReference type="Proteomes" id="UP000190626">
    <property type="component" value="Unassembled WGS sequence"/>
</dbReference>
<keyword evidence="2" id="KW-1185">Reference proteome</keyword>
<accession>A0A1V4HSV0</accession>
<dbReference type="AlphaFoldDB" id="A0A1V4HSV0"/>